<feature type="domain" description="CN hydrolase" evidence="2">
    <location>
        <begin position="1"/>
        <end position="280"/>
    </location>
</feature>
<organism evidence="3 4">
    <name type="scientific">Corynascus novoguineensis</name>
    <dbReference type="NCBI Taxonomy" id="1126955"/>
    <lineage>
        <taxon>Eukaryota</taxon>
        <taxon>Fungi</taxon>
        <taxon>Dikarya</taxon>
        <taxon>Ascomycota</taxon>
        <taxon>Pezizomycotina</taxon>
        <taxon>Sordariomycetes</taxon>
        <taxon>Sordariomycetidae</taxon>
        <taxon>Sordariales</taxon>
        <taxon>Chaetomiaceae</taxon>
        <taxon>Corynascus</taxon>
    </lineage>
</organism>
<protein>
    <submittedName>
        <fullName evidence="3">Carbon-nitrogen hydrolase</fullName>
    </submittedName>
</protein>
<dbReference type="GO" id="GO:0008418">
    <property type="term" value="F:protein-N-terminal asparagine amidohydrolase activity"/>
    <property type="evidence" value="ECO:0007669"/>
    <property type="project" value="InterPro"/>
</dbReference>
<dbReference type="EMBL" id="MU857821">
    <property type="protein sequence ID" value="KAK4243399.1"/>
    <property type="molecule type" value="Genomic_DNA"/>
</dbReference>
<accession>A0AAN7CJR5</accession>
<sequence length="431" mass="47809">MKLACLQFAPQLGDIDSNLSRADAVLRKADPNDLDLLDLLVLPELAFTGYNFRSLQHIYPSIEDAGSISFLWAQTTALKHDCTVVVGYPEKADAKCSGSPEYYDSALIVNGDGDIAGNYRKSFLYCADETWARESSDGFFRDKRPGLGNIALGIGTDLNPYKLDTPWDAFEFGNHILEADANVVILPMAWQTHQDPRSYGHNPQEPDVETLVYWVQRLEPVIRKNKDGEVIVVFCNRTGAEEGAVYTGTSAVAGIRRGEVVVYGVLGRGVADLLVVDTDCPPRYKLTDTNTVEADKVLDGTSEGEYEVCQLTLADSIVFDSPFRERSRRSPWSETSDRTPAEGRSAPRLQLEIPSSQWSFPGNQSPYPWHFHDGSHSAAFGRGAIMTPITPFEEDGRNSTPIDPEPPHWVWRHEPSLPTLNESIGEEEPSE</sequence>
<reference evidence="3" key="1">
    <citation type="journal article" date="2023" name="Mol. Phylogenet. Evol.">
        <title>Genome-scale phylogeny and comparative genomics of the fungal order Sordariales.</title>
        <authorList>
            <person name="Hensen N."/>
            <person name="Bonometti L."/>
            <person name="Westerberg I."/>
            <person name="Brannstrom I.O."/>
            <person name="Guillou S."/>
            <person name="Cros-Aarteil S."/>
            <person name="Calhoun S."/>
            <person name="Haridas S."/>
            <person name="Kuo A."/>
            <person name="Mondo S."/>
            <person name="Pangilinan J."/>
            <person name="Riley R."/>
            <person name="LaButti K."/>
            <person name="Andreopoulos B."/>
            <person name="Lipzen A."/>
            <person name="Chen C."/>
            <person name="Yan M."/>
            <person name="Daum C."/>
            <person name="Ng V."/>
            <person name="Clum A."/>
            <person name="Steindorff A."/>
            <person name="Ohm R.A."/>
            <person name="Martin F."/>
            <person name="Silar P."/>
            <person name="Natvig D.O."/>
            <person name="Lalanne C."/>
            <person name="Gautier V."/>
            <person name="Ament-Velasquez S.L."/>
            <person name="Kruys A."/>
            <person name="Hutchinson M.I."/>
            <person name="Powell A.J."/>
            <person name="Barry K."/>
            <person name="Miller A.N."/>
            <person name="Grigoriev I.V."/>
            <person name="Debuchy R."/>
            <person name="Gladieux P."/>
            <person name="Hiltunen Thoren M."/>
            <person name="Johannesson H."/>
        </authorList>
    </citation>
    <scope>NUCLEOTIDE SEQUENCE</scope>
    <source>
        <strain evidence="3">CBS 359.72</strain>
    </source>
</reference>
<keyword evidence="4" id="KW-1185">Reference proteome</keyword>
<dbReference type="InterPro" id="IPR039703">
    <property type="entry name" value="Nta1"/>
</dbReference>
<evidence type="ECO:0000256" key="1">
    <source>
        <dbReference type="SAM" id="MobiDB-lite"/>
    </source>
</evidence>
<evidence type="ECO:0000313" key="4">
    <source>
        <dbReference type="Proteomes" id="UP001303647"/>
    </source>
</evidence>
<evidence type="ECO:0000313" key="3">
    <source>
        <dbReference type="EMBL" id="KAK4243399.1"/>
    </source>
</evidence>
<name>A0AAN7CJR5_9PEZI</name>
<gene>
    <name evidence="3" type="ORF">C7999DRAFT_18244</name>
</gene>
<dbReference type="InterPro" id="IPR003010">
    <property type="entry name" value="C-N_Hydrolase"/>
</dbReference>
<reference evidence="3" key="2">
    <citation type="submission" date="2023-05" db="EMBL/GenBank/DDBJ databases">
        <authorList>
            <consortium name="Lawrence Berkeley National Laboratory"/>
            <person name="Steindorff A."/>
            <person name="Hensen N."/>
            <person name="Bonometti L."/>
            <person name="Westerberg I."/>
            <person name="Brannstrom I.O."/>
            <person name="Guillou S."/>
            <person name="Cros-Aarteil S."/>
            <person name="Calhoun S."/>
            <person name="Haridas S."/>
            <person name="Kuo A."/>
            <person name="Mondo S."/>
            <person name="Pangilinan J."/>
            <person name="Riley R."/>
            <person name="Labutti K."/>
            <person name="Andreopoulos B."/>
            <person name="Lipzen A."/>
            <person name="Chen C."/>
            <person name="Yanf M."/>
            <person name="Daum C."/>
            <person name="Ng V."/>
            <person name="Clum A."/>
            <person name="Ohm R."/>
            <person name="Martin F."/>
            <person name="Silar P."/>
            <person name="Natvig D."/>
            <person name="Lalanne C."/>
            <person name="Gautier V."/>
            <person name="Ament-Velasquez S.L."/>
            <person name="Kruys A."/>
            <person name="Hutchinson M.I."/>
            <person name="Powell A.J."/>
            <person name="Barry K."/>
            <person name="Miller A.N."/>
            <person name="Grigoriev I.V."/>
            <person name="Debuchy R."/>
            <person name="Gladieux P."/>
            <person name="Thoren M.H."/>
            <person name="Johannesson H."/>
        </authorList>
    </citation>
    <scope>NUCLEOTIDE SEQUENCE</scope>
    <source>
        <strain evidence="3">CBS 359.72</strain>
    </source>
</reference>
<dbReference type="GO" id="GO:0030163">
    <property type="term" value="P:protein catabolic process"/>
    <property type="evidence" value="ECO:0007669"/>
    <property type="project" value="TreeGrafter"/>
</dbReference>
<dbReference type="PROSITE" id="PS50263">
    <property type="entry name" value="CN_HYDROLASE"/>
    <property type="match status" value="1"/>
</dbReference>
<proteinExistence type="predicted"/>
<keyword evidence="3" id="KW-0378">Hydrolase</keyword>
<feature type="region of interest" description="Disordered" evidence="1">
    <location>
        <begin position="327"/>
        <end position="349"/>
    </location>
</feature>
<dbReference type="PANTHER" id="PTHR11750">
    <property type="entry name" value="PROTEIN N-TERMINAL AMIDASE"/>
    <property type="match status" value="1"/>
</dbReference>
<dbReference type="AlphaFoldDB" id="A0AAN7CJR5"/>
<comment type="caution">
    <text evidence="3">The sequence shown here is derived from an EMBL/GenBank/DDBJ whole genome shotgun (WGS) entry which is preliminary data.</text>
</comment>
<feature type="region of interest" description="Disordered" evidence="1">
    <location>
        <begin position="392"/>
        <end position="431"/>
    </location>
</feature>
<dbReference type="PANTHER" id="PTHR11750:SF26">
    <property type="entry name" value="PROTEIN N-TERMINAL AMIDASE"/>
    <property type="match status" value="1"/>
</dbReference>
<dbReference type="Pfam" id="PF00795">
    <property type="entry name" value="CN_hydrolase"/>
    <property type="match status" value="1"/>
</dbReference>
<dbReference type="GO" id="GO:0070773">
    <property type="term" value="F:protein-N-terminal glutamine amidohydrolase activity"/>
    <property type="evidence" value="ECO:0007669"/>
    <property type="project" value="InterPro"/>
</dbReference>
<dbReference type="SUPFAM" id="SSF56317">
    <property type="entry name" value="Carbon-nitrogen hydrolase"/>
    <property type="match status" value="1"/>
</dbReference>
<dbReference type="Proteomes" id="UP001303647">
    <property type="component" value="Unassembled WGS sequence"/>
</dbReference>
<dbReference type="Gene3D" id="3.60.110.10">
    <property type="entry name" value="Carbon-nitrogen hydrolase"/>
    <property type="match status" value="1"/>
</dbReference>
<dbReference type="InterPro" id="IPR036526">
    <property type="entry name" value="C-N_Hydrolase_sf"/>
</dbReference>
<evidence type="ECO:0000259" key="2">
    <source>
        <dbReference type="PROSITE" id="PS50263"/>
    </source>
</evidence>